<feature type="domain" description="Protein kinase" evidence="11">
    <location>
        <begin position="192"/>
        <end position="644"/>
    </location>
</feature>
<dbReference type="InterPro" id="IPR000719">
    <property type="entry name" value="Prot_kinase_dom"/>
</dbReference>
<dbReference type="SMART" id="SM00220">
    <property type="entry name" value="S_TKc"/>
    <property type="match status" value="1"/>
</dbReference>
<dbReference type="EMBL" id="BDSA01000001">
    <property type="protein sequence ID" value="GBE58824.1"/>
    <property type="molecule type" value="Genomic_DNA"/>
</dbReference>
<evidence type="ECO:0000313" key="12">
    <source>
        <dbReference type="EMBL" id="GBE58824.1"/>
    </source>
</evidence>
<evidence type="ECO:0000256" key="2">
    <source>
        <dbReference type="ARBA" id="ARBA00022527"/>
    </source>
</evidence>
<protein>
    <recommendedName>
        <fullName evidence="1">non-specific serine/threonine protein kinase</fullName>
        <ecNumber evidence="1">2.7.11.1</ecNumber>
    </recommendedName>
</protein>
<dbReference type="Pfam" id="PF00069">
    <property type="entry name" value="Pkinase"/>
    <property type="match status" value="2"/>
</dbReference>
<dbReference type="GO" id="GO:0005524">
    <property type="term" value="F:ATP binding"/>
    <property type="evidence" value="ECO:0007669"/>
    <property type="project" value="UniProtKB-UniRule"/>
</dbReference>
<evidence type="ECO:0000256" key="4">
    <source>
        <dbReference type="ARBA" id="ARBA00022741"/>
    </source>
</evidence>
<dbReference type="VEuPathDB" id="PiroplasmaDB:BOVATA_003170"/>
<evidence type="ECO:0000256" key="3">
    <source>
        <dbReference type="ARBA" id="ARBA00022679"/>
    </source>
</evidence>
<dbReference type="FunFam" id="1.10.510.10:FF:000275">
    <property type="entry name" value="SRSF protein kinase 2 isoform X3"/>
    <property type="match status" value="1"/>
</dbReference>
<keyword evidence="5 12" id="KW-0418">Kinase</keyword>
<keyword evidence="6 9" id="KW-0067">ATP-binding</keyword>
<feature type="compositionally biased region" description="Acidic residues" evidence="10">
    <location>
        <begin position="144"/>
        <end position="157"/>
    </location>
</feature>
<proteinExistence type="predicted"/>
<evidence type="ECO:0000259" key="11">
    <source>
        <dbReference type="PROSITE" id="PS50011"/>
    </source>
</evidence>
<dbReference type="OrthoDB" id="2649at2759"/>
<gene>
    <name evidence="12" type="ORF">BOVATA_003170</name>
</gene>
<comment type="caution">
    <text evidence="12">The sequence shown here is derived from an EMBL/GenBank/DDBJ whole genome shotgun (WGS) entry which is preliminary data.</text>
</comment>
<evidence type="ECO:0000256" key="6">
    <source>
        <dbReference type="ARBA" id="ARBA00022840"/>
    </source>
</evidence>
<evidence type="ECO:0000313" key="13">
    <source>
        <dbReference type="Proteomes" id="UP000236319"/>
    </source>
</evidence>
<dbReference type="InterPro" id="IPR051334">
    <property type="entry name" value="SRPK"/>
</dbReference>
<dbReference type="RefSeq" id="XP_028865067.1">
    <property type="nucleotide sequence ID" value="XM_029009234.1"/>
</dbReference>
<evidence type="ECO:0000256" key="7">
    <source>
        <dbReference type="ARBA" id="ARBA00047899"/>
    </source>
</evidence>
<dbReference type="Gene3D" id="3.30.200.20">
    <property type="entry name" value="Phosphorylase Kinase, domain 1"/>
    <property type="match status" value="1"/>
</dbReference>
<keyword evidence="3" id="KW-0808">Transferase</keyword>
<keyword evidence="4 9" id="KW-0547">Nucleotide-binding</keyword>
<dbReference type="SUPFAM" id="SSF56112">
    <property type="entry name" value="Protein kinase-like (PK-like)"/>
    <property type="match status" value="1"/>
</dbReference>
<organism evidence="12 13">
    <name type="scientific">Babesia ovata</name>
    <dbReference type="NCBI Taxonomy" id="189622"/>
    <lineage>
        <taxon>Eukaryota</taxon>
        <taxon>Sar</taxon>
        <taxon>Alveolata</taxon>
        <taxon>Apicomplexa</taxon>
        <taxon>Aconoidasida</taxon>
        <taxon>Piroplasmida</taxon>
        <taxon>Babesiidae</taxon>
        <taxon>Babesia</taxon>
    </lineage>
</organism>
<evidence type="ECO:0000256" key="9">
    <source>
        <dbReference type="PROSITE-ProRule" id="PRU10141"/>
    </source>
</evidence>
<feature type="compositionally biased region" description="Polar residues" evidence="10">
    <location>
        <begin position="125"/>
        <end position="136"/>
    </location>
</feature>
<feature type="region of interest" description="Disordered" evidence="10">
    <location>
        <begin position="125"/>
        <end position="162"/>
    </location>
</feature>
<dbReference type="GO" id="GO:0000245">
    <property type="term" value="P:spliceosomal complex assembly"/>
    <property type="evidence" value="ECO:0007669"/>
    <property type="project" value="TreeGrafter"/>
</dbReference>
<dbReference type="EC" id="2.7.11.1" evidence="1"/>
<comment type="catalytic activity">
    <reaction evidence="8">
        <text>L-seryl-[protein] + ATP = O-phospho-L-seryl-[protein] + ADP + H(+)</text>
        <dbReference type="Rhea" id="RHEA:17989"/>
        <dbReference type="Rhea" id="RHEA-COMP:9863"/>
        <dbReference type="Rhea" id="RHEA-COMP:11604"/>
        <dbReference type="ChEBI" id="CHEBI:15378"/>
        <dbReference type="ChEBI" id="CHEBI:29999"/>
        <dbReference type="ChEBI" id="CHEBI:30616"/>
        <dbReference type="ChEBI" id="CHEBI:83421"/>
        <dbReference type="ChEBI" id="CHEBI:456216"/>
        <dbReference type="EC" id="2.7.11.1"/>
    </reaction>
</comment>
<dbReference type="AlphaFoldDB" id="A0A2H6K753"/>
<keyword evidence="13" id="KW-1185">Reference proteome</keyword>
<evidence type="ECO:0000256" key="1">
    <source>
        <dbReference type="ARBA" id="ARBA00012513"/>
    </source>
</evidence>
<evidence type="ECO:0000256" key="5">
    <source>
        <dbReference type="ARBA" id="ARBA00022777"/>
    </source>
</evidence>
<dbReference type="InterPro" id="IPR011009">
    <property type="entry name" value="Kinase-like_dom_sf"/>
</dbReference>
<feature type="binding site" evidence="9">
    <location>
        <position position="223"/>
    </location>
    <ligand>
        <name>ATP</name>
        <dbReference type="ChEBI" id="CHEBI:30616"/>
    </ligand>
</feature>
<dbReference type="PROSITE" id="PS00108">
    <property type="entry name" value="PROTEIN_KINASE_ST"/>
    <property type="match status" value="1"/>
</dbReference>
<dbReference type="Gene3D" id="1.10.510.10">
    <property type="entry name" value="Transferase(Phosphotransferase) domain 1"/>
    <property type="match status" value="2"/>
</dbReference>
<dbReference type="PANTHER" id="PTHR47634">
    <property type="entry name" value="PROTEIN KINASE DOMAIN-CONTAINING PROTEIN-RELATED"/>
    <property type="match status" value="1"/>
</dbReference>
<dbReference type="PROSITE" id="PS00107">
    <property type="entry name" value="PROTEIN_KINASE_ATP"/>
    <property type="match status" value="1"/>
</dbReference>
<evidence type="ECO:0000256" key="10">
    <source>
        <dbReference type="SAM" id="MobiDB-lite"/>
    </source>
</evidence>
<dbReference type="InterPro" id="IPR017441">
    <property type="entry name" value="Protein_kinase_ATP_BS"/>
</dbReference>
<reference evidence="12 13" key="1">
    <citation type="journal article" date="2017" name="BMC Genomics">
        <title>Whole-genome assembly of Babesia ovata and comparative genomics between closely related pathogens.</title>
        <authorList>
            <person name="Yamagishi J."/>
            <person name="Asada M."/>
            <person name="Hakimi H."/>
            <person name="Tanaka T.Q."/>
            <person name="Sugimoto C."/>
            <person name="Kawazu S."/>
        </authorList>
    </citation>
    <scope>NUCLEOTIDE SEQUENCE [LARGE SCALE GENOMIC DNA]</scope>
    <source>
        <strain evidence="12 13">Miyake</strain>
    </source>
</reference>
<dbReference type="Proteomes" id="UP000236319">
    <property type="component" value="Unassembled WGS sequence"/>
</dbReference>
<feature type="region of interest" description="Disordered" evidence="10">
    <location>
        <begin position="1"/>
        <end position="23"/>
    </location>
</feature>
<comment type="catalytic activity">
    <reaction evidence="7">
        <text>L-threonyl-[protein] + ATP = O-phospho-L-threonyl-[protein] + ADP + H(+)</text>
        <dbReference type="Rhea" id="RHEA:46608"/>
        <dbReference type="Rhea" id="RHEA-COMP:11060"/>
        <dbReference type="Rhea" id="RHEA-COMP:11605"/>
        <dbReference type="ChEBI" id="CHEBI:15378"/>
        <dbReference type="ChEBI" id="CHEBI:30013"/>
        <dbReference type="ChEBI" id="CHEBI:30616"/>
        <dbReference type="ChEBI" id="CHEBI:61977"/>
        <dbReference type="ChEBI" id="CHEBI:456216"/>
        <dbReference type="EC" id="2.7.11.1"/>
    </reaction>
</comment>
<name>A0A2H6K753_9APIC</name>
<evidence type="ECO:0000256" key="8">
    <source>
        <dbReference type="ARBA" id="ARBA00048679"/>
    </source>
</evidence>
<dbReference type="GO" id="GO:0050684">
    <property type="term" value="P:regulation of mRNA processing"/>
    <property type="evidence" value="ECO:0007669"/>
    <property type="project" value="TreeGrafter"/>
</dbReference>
<dbReference type="InterPro" id="IPR008271">
    <property type="entry name" value="Ser/Thr_kinase_AS"/>
</dbReference>
<sequence length="656" mass="74066">MANTKDAARHNATPVEQKARQQSVIDDLASRIDRIRLDNAKRGINYDGKGYSHYSQRNAPASVCEGFQQLSNGERVSGNFVVRDKYTHGYGAALPPPKFLSANLDSERLKALEYDASSKTESINSLCSDANAPSSQRGGGVQSEVDDFTDSSDDEGGSETFDCTLSESEDGDAYVSGGYHPVKLGEIYDGRYRIEGKLGWGYFSTVWLATDMRTKPMTFVAIKFQRSAQNHTEAVRDEMALLKKVRDQVISRSWIRTKRSYRQALGNLYNPTRGVVSFLNSFKVKGPNGTHICVVLEPMGPNLLSLIKLYKFKGVPMHLIRKITAHILLGLDYLHRVCGIIHTDLKPENILVTSKLNGCSPLEKQEVEVPPQEPVKKTQKLDITYVKHCIRPSRSDPSCLTSYDTPHALQDAMFRKPYNHVPFKITEPLRDAQAKAAEMGMYHPWVAEHVGYKPTIAGLRKRPVVVKTQQGPMQLKPVDLSFFDNPNAVYKICDLGNACWISHHFTNEIQTRQYRSPEAILQVGYDQSADIWSLACIIFEAVTGDYLFDPHGSTSHDRDINHLQLIVELLGPIPRWMLKSSTKFRQYEREINDVKPWPLESVLMIKYKMSPLEAQELSQFMLCMLKTNPKDRLPADTLLHNRWLNGMPSRTSTARL</sequence>
<dbReference type="GO" id="GO:0004674">
    <property type="term" value="F:protein serine/threonine kinase activity"/>
    <property type="evidence" value="ECO:0007669"/>
    <property type="project" value="UniProtKB-KW"/>
</dbReference>
<accession>A0A2H6K753</accession>
<dbReference type="PROSITE" id="PS50011">
    <property type="entry name" value="PROTEIN_KINASE_DOM"/>
    <property type="match status" value="1"/>
</dbReference>
<keyword evidence="2" id="KW-0723">Serine/threonine-protein kinase</keyword>
<dbReference type="GeneID" id="39872594"/>
<dbReference type="PANTHER" id="PTHR47634:SF9">
    <property type="entry name" value="PROTEIN KINASE DOMAIN-CONTAINING PROTEIN-RELATED"/>
    <property type="match status" value="1"/>
</dbReference>